<protein>
    <recommendedName>
        <fullName evidence="4">Bowman-Birk serine protease inhibitors family domain-containing protein</fullName>
    </recommendedName>
</protein>
<proteinExistence type="predicted"/>
<gene>
    <name evidence="2" type="primary">Vigan.07G156600</name>
    <name evidence="2" type="ORF">VIGAN_07156600</name>
</gene>
<dbReference type="AlphaFoldDB" id="A0A0S3SIX5"/>
<keyword evidence="1" id="KW-0732">Signal</keyword>
<evidence type="ECO:0008006" key="4">
    <source>
        <dbReference type="Google" id="ProtNLM"/>
    </source>
</evidence>
<name>A0A0S3SIX5_PHAAN</name>
<evidence type="ECO:0000313" key="2">
    <source>
        <dbReference type="EMBL" id="BAT92745.1"/>
    </source>
</evidence>
<accession>A0A0S3SIX5</accession>
<keyword evidence="3" id="KW-1185">Reference proteome</keyword>
<feature type="chain" id="PRO_5006618279" description="Bowman-Birk serine protease inhibitors family domain-containing protein" evidence="1">
    <location>
        <begin position="28"/>
        <end position="74"/>
    </location>
</feature>
<dbReference type="Proteomes" id="UP000291084">
    <property type="component" value="Chromosome 7"/>
</dbReference>
<dbReference type="OrthoDB" id="1444586at2759"/>
<feature type="non-terminal residue" evidence="2">
    <location>
        <position position="1"/>
    </location>
</feature>
<evidence type="ECO:0000313" key="3">
    <source>
        <dbReference type="Proteomes" id="UP000291084"/>
    </source>
</evidence>
<reference evidence="2 3" key="1">
    <citation type="journal article" date="2015" name="Sci. Rep.">
        <title>The power of single molecule real-time sequencing technology in the de novo assembly of a eukaryotic genome.</title>
        <authorList>
            <person name="Sakai H."/>
            <person name="Naito K."/>
            <person name="Ogiso-Tanaka E."/>
            <person name="Takahashi Y."/>
            <person name="Iseki K."/>
            <person name="Muto C."/>
            <person name="Satou K."/>
            <person name="Teruya K."/>
            <person name="Shiroma A."/>
            <person name="Shimoji M."/>
            <person name="Hirano T."/>
            <person name="Itoh T."/>
            <person name="Kaga A."/>
            <person name="Tomooka N."/>
        </authorList>
    </citation>
    <scope>NUCLEOTIDE SEQUENCE [LARGE SCALE GENOMIC DNA]</scope>
    <source>
        <strain evidence="3">cv. Shumari</strain>
    </source>
</reference>
<sequence>SRKYSLTLAFLLAFFIISSDIMMKSEAEFSELAVGRCNTDPECKKYCPKCVSCNCLSHTCFCENPPLPDDTPPF</sequence>
<dbReference type="EMBL" id="AP015040">
    <property type="protein sequence ID" value="BAT92745.1"/>
    <property type="molecule type" value="Genomic_DNA"/>
</dbReference>
<feature type="signal peptide" evidence="1">
    <location>
        <begin position="1"/>
        <end position="27"/>
    </location>
</feature>
<evidence type="ECO:0000256" key="1">
    <source>
        <dbReference type="SAM" id="SignalP"/>
    </source>
</evidence>
<organism evidence="2 3">
    <name type="scientific">Vigna angularis var. angularis</name>
    <dbReference type="NCBI Taxonomy" id="157739"/>
    <lineage>
        <taxon>Eukaryota</taxon>
        <taxon>Viridiplantae</taxon>
        <taxon>Streptophyta</taxon>
        <taxon>Embryophyta</taxon>
        <taxon>Tracheophyta</taxon>
        <taxon>Spermatophyta</taxon>
        <taxon>Magnoliopsida</taxon>
        <taxon>eudicotyledons</taxon>
        <taxon>Gunneridae</taxon>
        <taxon>Pentapetalae</taxon>
        <taxon>rosids</taxon>
        <taxon>fabids</taxon>
        <taxon>Fabales</taxon>
        <taxon>Fabaceae</taxon>
        <taxon>Papilionoideae</taxon>
        <taxon>50 kb inversion clade</taxon>
        <taxon>NPAAA clade</taxon>
        <taxon>indigoferoid/millettioid clade</taxon>
        <taxon>Phaseoleae</taxon>
        <taxon>Vigna</taxon>
    </lineage>
</organism>